<evidence type="ECO:0000256" key="14">
    <source>
        <dbReference type="ARBA" id="ARBA00023008"/>
    </source>
</evidence>
<keyword evidence="13 17" id="KW-1133">Transmembrane helix</keyword>
<dbReference type="SUPFAM" id="SSF81653">
    <property type="entry name" value="Calcium ATPase, transduction domain A"/>
    <property type="match status" value="1"/>
</dbReference>
<dbReference type="NCBIfam" id="TIGR01525">
    <property type="entry name" value="ATPase-IB_hvy"/>
    <property type="match status" value="1"/>
</dbReference>
<feature type="domain" description="HMA" evidence="18">
    <location>
        <begin position="565"/>
        <end position="631"/>
    </location>
</feature>
<dbReference type="Proteomes" id="UP001061958">
    <property type="component" value="Unassembled WGS sequence"/>
</dbReference>
<keyword evidence="5 17" id="KW-0812">Transmembrane</keyword>
<comment type="caution">
    <text evidence="19">The sequence shown here is derived from an EMBL/GenBank/DDBJ whole genome shotgun (WGS) entry which is preliminary data.</text>
</comment>
<evidence type="ECO:0000256" key="8">
    <source>
        <dbReference type="ARBA" id="ARBA00022741"/>
    </source>
</evidence>
<evidence type="ECO:0000256" key="4">
    <source>
        <dbReference type="ARBA" id="ARBA00022448"/>
    </source>
</evidence>
<dbReference type="PROSITE" id="PS50846">
    <property type="entry name" value="HMA_2"/>
    <property type="match status" value="3"/>
</dbReference>
<sequence length="1484" mass="164485">MDLALIKIDGMKCNGCVKKLRDVLELVPEVLTVETIDLQTKMAIVCTQPGMETGILESAISRASKRVEDIEIVSSCFPLESLGSTKTLLFRIEPLSCSSCVKAVKFAVEKFSGQLVHSNIEEKVVVVRMPSEVDTEKFVTRVEEETGKHVKSVLELGRGLLGNKAKIHSESIKEQEQTAVFEYVVKLVDEMTVTELWEDSISNVLERKLGMTNMRLANESSRILFAESATKVYLDDWSETMKEAGVDFEWLLCYQDLEERSDICSSKNVRTAHIRLSPLISCSYCREKIASLLNSASQVRKVEFSDNQHGTSFTVELESIWGIQSLEKVFNVFSRIWIPLEAKSFCMDSFQVLPSSSMDAKEFVVDCSNVEIGKQDTLSETIASLPGVFFVQKKRSEMTSLRFVYIQSIVSESEILEKIASLGFRIDLSSNCNILSFVSDVDSKNDATVGTLKKMRKYNCGCMKPNCCCLSLPLSETEDNSSEALSFTEVVFKDSGSPRAVDELATYLSCRSCHFNKEKNNHCKTKLKMDKEEIVACTDNHRPVFTSSTCAPQSSQDQQGEKKITKLSIKVSGMSCASCVGAIENCLKQYDGIVNVSIGLITSMAHVEFIEDKISPEEIQRAIESLGYEASSPRVIDTEQDSEDLLLGIQVANSSIADSICQVLKEQPEVERLNKEPVNDAVESTSLAQRFPFSLFCLQSKRQSYRITVYLDESEVMKWRMIGDVKVRNGQHINPKIRLVQLLRDYNFEFSVVNGNSSKPARHSQLRERLEMEANQLLLRCIVSAIFTIPIMIFSFGLSSDVHDVNSVLGHSQITVAFLVEWILATFVQSIGGYPFYRGSYFAIFRSHRPNMDVLIALATSTIYIYSVASLIYYSVVNQSARDIDFDSSSMLITIITLGKWLEAIAKKNSAKGFEIFDELAPKDVTVVFKDENEEFVEIQTVSPELVMIGDLIKVSPGERFAVDGIVEAGEGSVDESAITGESLPVQKRAGDTVFSGTSNGNSILYVRTTASGSHSTVSQILELVENAQNSHAPIESIADTISAYFVMWIVTIAILVFLIWTLVTEEGAVPSSWYDHQSPIIFSLIFSVSVVAVACPCALGLATPAAFMTASSVAVRYGILLKESAAVQHLYSAACIVFDKTGTLTYGKPRVSQIQQLNVLAGLDLDKIVAFVAQIESHSDHPYASAIVRYAEEERGLEVSKQVQSFEQKPGYGVESIVSNHEIFVGNLNWIISKCCSSQDRKEEELFSSEQRQVLREWMEDGSSVVVAAIDYVPCIAFRVHDEVRPEAKQVVSFFREKNNMECWLVTGDNDSTAFSVAKAVGIPIEKVVSQALPGDKVKAVESLLEKYRNLPEKHAIFKPRIVFVGDGVNDGPALAVADVGVAMGSKNQLAAGAARVIVMNDNLVGLVTLFDLSRVTFRRILLNYFWALAYNVVFVPGAAGAIFPVIRKQMPPWFAAILMASSSLTVSLSSLLLRFYRPSNKE</sequence>
<feature type="domain" description="HMA" evidence="18">
    <location>
        <begin position="2"/>
        <end position="68"/>
    </location>
</feature>
<dbReference type="Pfam" id="PF00122">
    <property type="entry name" value="E1-E2_ATPase"/>
    <property type="match status" value="1"/>
</dbReference>
<keyword evidence="10 17" id="KW-0067">ATP-binding</keyword>
<gene>
    <name evidence="19" type="ORF">GpartN1_g7725.t1</name>
</gene>
<dbReference type="GO" id="GO:0055070">
    <property type="term" value="P:copper ion homeostasis"/>
    <property type="evidence" value="ECO:0007669"/>
    <property type="project" value="TreeGrafter"/>
</dbReference>
<evidence type="ECO:0000256" key="1">
    <source>
        <dbReference type="ARBA" id="ARBA00004127"/>
    </source>
</evidence>
<dbReference type="InterPro" id="IPR036412">
    <property type="entry name" value="HAD-like_sf"/>
</dbReference>
<dbReference type="Pfam" id="PF00403">
    <property type="entry name" value="HMA"/>
    <property type="match status" value="1"/>
</dbReference>
<dbReference type="SFLD" id="SFLDF00027">
    <property type="entry name" value="p-type_atpase"/>
    <property type="match status" value="1"/>
</dbReference>
<dbReference type="CDD" id="cd00371">
    <property type="entry name" value="HMA"/>
    <property type="match status" value="3"/>
</dbReference>
<dbReference type="SFLD" id="SFLDG00002">
    <property type="entry name" value="C1.7:_P-type_atpase_like"/>
    <property type="match status" value="1"/>
</dbReference>
<dbReference type="SUPFAM" id="SSF56784">
    <property type="entry name" value="HAD-like"/>
    <property type="match status" value="1"/>
</dbReference>
<keyword evidence="9" id="KW-0187">Copper transport</keyword>
<evidence type="ECO:0000313" key="19">
    <source>
        <dbReference type="EMBL" id="GJQ15934.1"/>
    </source>
</evidence>
<dbReference type="OrthoDB" id="432719at2759"/>
<dbReference type="GO" id="GO:0043682">
    <property type="term" value="F:P-type divalent copper transporter activity"/>
    <property type="evidence" value="ECO:0007669"/>
    <property type="project" value="TreeGrafter"/>
</dbReference>
<protein>
    <recommendedName>
        <fullName evidence="3">P-type Cu(+) transporter</fullName>
        <ecNumber evidence="3">7.2.2.8</ecNumber>
    </recommendedName>
</protein>
<comment type="subcellular location">
    <subcellularLocation>
        <location evidence="1">Endomembrane system</location>
        <topology evidence="1">Multi-pass membrane protein</topology>
    </subcellularLocation>
    <subcellularLocation>
        <location evidence="17">Membrane</location>
    </subcellularLocation>
</comment>
<feature type="transmembrane region" description="Helical" evidence="17">
    <location>
        <begin position="816"/>
        <end position="834"/>
    </location>
</feature>
<dbReference type="InterPro" id="IPR059000">
    <property type="entry name" value="ATPase_P-type_domA"/>
</dbReference>
<dbReference type="GO" id="GO:0140581">
    <property type="term" value="F:P-type monovalent copper transporter activity"/>
    <property type="evidence" value="ECO:0007669"/>
    <property type="project" value="UniProtKB-EC"/>
</dbReference>
<evidence type="ECO:0000256" key="15">
    <source>
        <dbReference type="ARBA" id="ARBA00023065"/>
    </source>
</evidence>
<reference evidence="19" key="1">
    <citation type="journal article" date="2022" name="Proc. Natl. Acad. Sci. U.S.A.">
        <title>Life cycle and functional genomics of the unicellular red alga Galdieria for elucidating algal and plant evolution and industrial use.</title>
        <authorList>
            <person name="Hirooka S."/>
            <person name="Itabashi T."/>
            <person name="Ichinose T.M."/>
            <person name="Onuma R."/>
            <person name="Fujiwara T."/>
            <person name="Yamashita S."/>
            <person name="Jong L.W."/>
            <person name="Tomita R."/>
            <person name="Iwane A.H."/>
            <person name="Miyagishima S.Y."/>
        </authorList>
    </citation>
    <scope>NUCLEOTIDE SEQUENCE</scope>
    <source>
        <strain evidence="19">NBRC 102759</strain>
    </source>
</reference>
<keyword evidence="14" id="KW-0186">Copper</keyword>
<reference evidence="19" key="2">
    <citation type="submission" date="2022-01" db="EMBL/GenBank/DDBJ databases">
        <authorList>
            <person name="Hirooka S."/>
            <person name="Miyagishima S.Y."/>
        </authorList>
    </citation>
    <scope>NUCLEOTIDE SEQUENCE</scope>
    <source>
        <strain evidence="19">NBRC 102759</strain>
    </source>
</reference>
<dbReference type="PRINTS" id="PR00119">
    <property type="entry name" value="CATATPASE"/>
</dbReference>
<evidence type="ECO:0000256" key="7">
    <source>
        <dbReference type="ARBA" id="ARBA00022737"/>
    </source>
</evidence>
<dbReference type="InterPro" id="IPR036163">
    <property type="entry name" value="HMA_dom_sf"/>
</dbReference>
<dbReference type="NCBIfam" id="TIGR00003">
    <property type="entry name" value="copper ion binding protein"/>
    <property type="match status" value="1"/>
</dbReference>
<feature type="transmembrane region" description="Helical" evidence="17">
    <location>
        <begin position="1454"/>
        <end position="1478"/>
    </location>
</feature>
<accession>A0A9C7Q5F8</accession>
<dbReference type="InterPro" id="IPR008250">
    <property type="entry name" value="ATPase_P-typ_transduc_dom_A_sf"/>
</dbReference>
<dbReference type="Pfam" id="PF00702">
    <property type="entry name" value="Hydrolase"/>
    <property type="match status" value="1"/>
</dbReference>
<dbReference type="SUPFAM" id="SSF81660">
    <property type="entry name" value="Metal cation-transporting ATPase, ATP-binding domain N"/>
    <property type="match status" value="1"/>
</dbReference>
<evidence type="ECO:0000256" key="12">
    <source>
        <dbReference type="ARBA" id="ARBA00022967"/>
    </source>
</evidence>
<dbReference type="EMBL" id="BQMJ01000078">
    <property type="protein sequence ID" value="GJQ15934.1"/>
    <property type="molecule type" value="Genomic_DNA"/>
</dbReference>
<organism evidence="19 20">
    <name type="scientific">Galdieria partita</name>
    <dbReference type="NCBI Taxonomy" id="83374"/>
    <lineage>
        <taxon>Eukaryota</taxon>
        <taxon>Rhodophyta</taxon>
        <taxon>Bangiophyceae</taxon>
        <taxon>Galdieriales</taxon>
        <taxon>Galdieriaceae</taxon>
        <taxon>Galdieria</taxon>
    </lineage>
</organism>
<keyword evidence="11" id="KW-0460">Magnesium</keyword>
<dbReference type="InterPro" id="IPR023299">
    <property type="entry name" value="ATPase_P-typ_cyto_dom_N"/>
</dbReference>
<evidence type="ECO:0000256" key="2">
    <source>
        <dbReference type="ARBA" id="ARBA00006024"/>
    </source>
</evidence>
<dbReference type="InterPro" id="IPR044492">
    <property type="entry name" value="P_typ_ATPase_HD_dom"/>
</dbReference>
<feature type="transmembrane region" description="Helical" evidence="17">
    <location>
        <begin position="1081"/>
        <end position="1103"/>
    </location>
</feature>
<feature type="domain" description="HMA" evidence="18">
    <location>
        <begin position="86"/>
        <end position="151"/>
    </location>
</feature>
<name>A0A9C7Q5F8_9RHOD</name>
<feature type="transmembrane region" description="Helical" evidence="17">
    <location>
        <begin position="854"/>
        <end position="876"/>
    </location>
</feature>
<dbReference type="InterPro" id="IPR006122">
    <property type="entry name" value="HMA_Cu_ion-bd"/>
</dbReference>
<dbReference type="InterPro" id="IPR006121">
    <property type="entry name" value="HMA_dom"/>
</dbReference>
<keyword evidence="6 17" id="KW-0479">Metal-binding</keyword>
<keyword evidence="7" id="KW-0677">Repeat</keyword>
<dbReference type="EC" id="7.2.2.8" evidence="3"/>
<evidence type="ECO:0000256" key="16">
    <source>
        <dbReference type="ARBA" id="ARBA00023136"/>
    </source>
</evidence>
<keyword evidence="12" id="KW-1278">Translocase</keyword>
<dbReference type="GO" id="GO:0016887">
    <property type="term" value="F:ATP hydrolysis activity"/>
    <property type="evidence" value="ECO:0007669"/>
    <property type="project" value="InterPro"/>
</dbReference>
<evidence type="ECO:0000256" key="9">
    <source>
        <dbReference type="ARBA" id="ARBA00022796"/>
    </source>
</evidence>
<dbReference type="SFLD" id="SFLDS00003">
    <property type="entry name" value="Haloacid_Dehalogenase"/>
    <property type="match status" value="1"/>
</dbReference>
<dbReference type="InterPro" id="IPR027256">
    <property type="entry name" value="P-typ_ATPase_IB"/>
</dbReference>
<feature type="transmembrane region" description="Helical" evidence="17">
    <location>
        <begin position="1426"/>
        <end position="1448"/>
    </location>
</feature>
<evidence type="ECO:0000256" key="11">
    <source>
        <dbReference type="ARBA" id="ARBA00022842"/>
    </source>
</evidence>
<dbReference type="SUPFAM" id="SSF81665">
    <property type="entry name" value="Calcium ATPase, transmembrane domain M"/>
    <property type="match status" value="1"/>
</dbReference>
<evidence type="ECO:0000256" key="3">
    <source>
        <dbReference type="ARBA" id="ARBA00012517"/>
    </source>
</evidence>
<dbReference type="InterPro" id="IPR017969">
    <property type="entry name" value="Heavy-metal-associated_CS"/>
</dbReference>
<dbReference type="InterPro" id="IPR001757">
    <property type="entry name" value="P_typ_ATPase"/>
</dbReference>
<keyword evidence="8 17" id="KW-0547">Nucleotide-binding</keyword>
<dbReference type="GO" id="GO:0005524">
    <property type="term" value="F:ATP binding"/>
    <property type="evidence" value="ECO:0007669"/>
    <property type="project" value="UniProtKB-UniRule"/>
</dbReference>
<dbReference type="GO" id="GO:0016020">
    <property type="term" value="C:membrane"/>
    <property type="evidence" value="ECO:0007669"/>
    <property type="project" value="UniProtKB-SubCell"/>
</dbReference>
<feature type="transmembrane region" description="Helical" evidence="17">
    <location>
        <begin position="777"/>
        <end position="796"/>
    </location>
</feature>
<dbReference type="Gene3D" id="3.30.70.100">
    <property type="match status" value="3"/>
</dbReference>
<dbReference type="NCBIfam" id="TIGR01494">
    <property type="entry name" value="ATPase_P-type"/>
    <property type="match status" value="1"/>
</dbReference>
<dbReference type="FunFam" id="3.30.70.100:FF:000001">
    <property type="entry name" value="ATPase copper transporting beta"/>
    <property type="match status" value="1"/>
</dbReference>
<dbReference type="Gene3D" id="2.70.150.10">
    <property type="entry name" value="Calcium-transporting ATPase, cytoplasmic transduction domain A"/>
    <property type="match status" value="1"/>
</dbReference>
<evidence type="ECO:0000256" key="6">
    <source>
        <dbReference type="ARBA" id="ARBA00022723"/>
    </source>
</evidence>
<evidence type="ECO:0000256" key="10">
    <source>
        <dbReference type="ARBA" id="ARBA00022840"/>
    </source>
</evidence>
<dbReference type="InterPro" id="IPR023298">
    <property type="entry name" value="ATPase_P-typ_TM_dom_sf"/>
</dbReference>
<dbReference type="PANTHER" id="PTHR43520">
    <property type="entry name" value="ATP7, ISOFORM B"/>
    <property type="match status" value="1"/>
</dbReference>
<keyword evidence="15" id="KW-0406">Ion transport</keyword>
<dbReference type="SUPFAM" id="SSF55008">
    <property type="entry name" value="HMA, heavy metal-associated domain"/>
    <property type="match status" value="3"/>
</dbReference>
<dbReference type="InterPro" id="IPR023214">
    <property type="entry name" value="HAD_sf"/>
</dbReference>
<dbReference type="GO" id="GO:0012505">
    <property type="term" value="C:endomembrane system"/>
    <property type="evidence" value="ECO:0007669"/>
    <property type="project" value="UniProtKB-SubCell"/>
</dbReference>
<evidence type="ECO:0000256" key="5">
    <source>
        <dbReference type="ARBA" id="ARBA00022692"/>
    </source>
</evidence>
<feature type="transmembrane region" description="Helical" evidence="17">
    <location>
        <begin position="1042"/>
        <end position="1061"/>
    </location>
</feature>
<dbReference type="PROSITE" id="PS01047">
    <property type="entry name" value="HMA_1"/>
    <property type="match status" value="2"/>
</dbReference>
<dbReference type="Gene3D" id="3.40.1110.10">
    <property type="entry name" value="Calcium-transporting ATPase, cytoplasmic domain N"/>
    <property type="match status" value="1"/>
</dbReference>
<dbReference type="PROSITE" id="PS00154">
    <property type="entry name" value="ATPASE_E1_E2"/>
    <property type="match status" value="1"/>
</dbReference>
<dbReference type="FunFam" id="2.70.150.10:FF:000002">
    <property type="entry name" value="Copper-transporting ATPase 1, putative"/>
    <property type="match status" value="1"/>
</dbReference>
<dbReference type="Gene3D" id="3.40.50.1000">
    <property type="entry name" value="HAD superfamily/HAD-like"/>
    <property type="match status" value="1"/>
</dbReference>
<keyword evidence="4" id="KW-0813">Transport</keyword>
<evidence type="ECO:0000256" key="17">
    <source>
        <dbReference type="RuleBase" id="RU362081"/>
    </source>
</evidence>
<dbReference type="GO" id="GO:0005507">
    <property type="term" value="F:copper ion binding"/>
    <property type="evidence" value="ECO:0007669"/>
    <property type="project" value="InterPro"/>
</dbReference>
<proteinExistence type="inferred from homology"/>
<dbReference type="PANTHER" id="PTHR43520:SF8">
    <property type="entry name" value="P-TYPE CU(+) TRANSPORTER"/>
    <property type="match status" value="1"/>
</dbReference>
<dbReference type="InterPro" id="IPR018303">
    <property type="entry name" value="ATPase_P-typ_P_site"/>
</dbReference>
<comment type="similarity">
    <text evidence="2 17">Belongs to the cation transport ATPase (P-type) (TC 3.A.3) family. Type IB subfamily.</text>
</comment>
<evidence type="ECO:0000313" key="20">
    <source>
        <dbReference type="Proteomes" id="UP001061958"/>
    </source>
</evidence>
<evidence type="ECO:0000256" key="13">
    <source>
        <dbReference type="ARBA" id="ARBA00022989"/>
    </source>
</evidence>
<evidence type="ECO:0000259" key="18">
    <source>
        <dbReference type="PROSITE" id="PS50846"/>
    </source>
</evidence>
<keyword evidence="20" id="KW-1185">Reference proteome</keyword>
<keyword evidence="16 17" id="KW-0472">Membrane</keyword>